<protein>
    <submittedName>
        <fullName evidence="2">Uncharacterized protein (DUF885 family)</fullName>
    </submittedName>
</protein>
<evidence type="ECO:0000313" key="2">
    <source>
        <dbReference type="EMBL" id="RKS53484.1"/>
    </source>
</evidence>
<dbReference type="InterPro" id="IPR010281">
    <property type="entry name" value="DUF885"/>
</dbReference>
<evidence type="ECO:0000256" key="1">
    <source>
        <dbReference type="SAM" id="Coils"/>
    </source>
</evidence>
<dbReference type="PANTHER" id="PTHR33361:SF16">
    <property type="entry name" value="DUF885 DOMAIN-CONTAINING PROTEIN"/>
    <property type="match status" value="1"/>
</dbReference>
<dbReference type="PANTHER" id="PTHR33361">
    <property type="entry name" value="GLR0591 PROTEIN"/>
    <property type="match status" value="1"/>
</dbReference>
<dbReference type="Proteomes" id="UP000276282">
    <property type="component" value="Unassembled WGS sequence"/>
</dbReference>
<dbReference type="RefSeq" id="WP_121345576.1">
    <property type="nucleotide sequence ID" value="NZ_RBLG01000002.1"/>
</dbReference>
<reference evidence="2 3" key="1">
    <citation type="submission" date="2018-10" db="EMBL/GenBank/DDBJ databases">
        <title>Genomic Encyclopedia of Archaeal and Bacterial Type Strains, Phase II (KMG-II): from individual species to whole genera.</title>
        <authorList>
            <person name="Goeker M."/>
        </authorList>
    </citation>
    <scope>NUCLEOTIDE SEQUENCE [LARGE SCALE GENOMIC DNA]</scope>
    <source>
        <strain evidence="2 3">DSM 19839</strain>
    </source>
</reference>
<keyword evidence="3" id="KW-1185">Reference proteome</keyword>
<keyword evidence="1" id="KW-0175">Coiled coil</keyword>
<sequence length="609" mass="70107">MKFKIKSILLLSILTMFSCKDDVSDKELSDSIIKKSSAELNAHFDAEFEKDVADSPMLQTMLGRKTDYGKWDDFSSQKYKDDLEKAKKRLDYLNKNIDEAGLDESTQLSYRLAKQRLKDEITDYDYRFYNYPINQMHGYHAELPAFLINMHRIDSLADAEAYIARLNGIPKVIEQIVEGLKVREQNGILPPKFVFEKVIEDSQNVIKGKPFTNSNEASTLLEDFKNKVKNLKLTEEEQVVLINKAENALNTSVRKGYENLIAVLEDQQQRATTDHGAWKFPKGEDYYNNRLKRITTTSLTANEIHEIGLSEVGRIHREMEEIMKTTGFKGSLQDFFEFMRTDKQFYYPNTAEGKKRYLTEATGLINNMKGKLNELFITKPKADIVVKAVEAFREKSAGKAFYQQPAIDGSRPGTYYANLYDMSAMPTYQMEALAFHEGIPGHHMQIAIAQELDSIPMFRKFSSYTAYTEGWGLYSELIPKEMGFYKDPYSDFGRLAMELWRSCRLVVDTGIHAKKWTREEGIAYYKENTPNAESDCVKMVERHIVMPGQATAYKIGMNKIVELREEAKIQLGEDFDIREFHDVVLTNGAVPLNILEEMVQEWVKSKKTT</sequence>
<accession>A0A495PS71</accession>
<evidence type="ECO:0000313" key="3">
    <source>
        <dbReference type="Proteomes" id="UP000276282"/>
    </source>
</evidence>
<dbReference type="AlphaFoldDB" id="A0A495PS71"/>
<dbReference type="PROSITE" id="PS51257">
    <property type="entry name" value="PROKAR_LIPOPROTEIN"/>
    <property type="match status" value="1"/>
</dbReference>
<name>A0A495PS71_9FLAO</name>
<dbReference type="EMBL" id="RBLG01000002">
    <property type="protein sequence ID" value="RKS53484.1"/>
    <property type="molecule type" value="Genomic_DNA"/>
</dbReference>
<gene>
    <name evidence="2" type="ORF">BC962_1735</name>
</gene>
<dbReference type="OrthoDB" id="9760040at2"/>
<organism evidence="2 3">
    <name type="scientific">Gillisia mitskevichiae</name>
    <dbReference type="NCBI Taxonomy" id="270921"/>
    <lineage>
        <taxon>Bacteria</taxon>
        <taxon>Pseudomonadati</taxon>
        <taxon>Bacteroidota</taxon>
        <taxon>Flavobacteriia</taxon>
        <taxon>Flavobacteriales</taxon>
        <taxon>Flavobacteriaceae</taxon>
        <taxon>Gillisia</taxon>
    </lineage>
</organism>
<dbReference type="Pfam" id="PF05960">
    <property type="entry name" value="DUF885"/>
    <property type="match status" value="1"/>
</dbReference>
<feature type="coiled-coil region" evidence="1">
    <location>
        <begin position="76"/>
        <end position="103"/>
    </location>
</feature>
<comment type="caution">
    <text evidence="2">The sequence shown here is derived from an EMBL/GenBank/DDBJ whole genome shotgun (WGS) entry which is preliminary data.</text>
</comment>
<proteinExistence type="predicted"/>